<dbReference type="InterPro" id="IPR005282">
    <property type="entry name" value="LC_transporter"/>
</dbReference>
<evidence type="ECO:0000256" key="6">
    <source>
        <dbReference type="ARBA" id="ARBA00023136"/>
    </source>
</evidence>
<dbReference type="OrthoDB" id="75720at2759"/>
<keyword evidence="6 7" id="KW-0472">Membrane</keyword>
<dbReference type="SMART" id="SM00679">
    <property type="entry name" value="CTNS"/>
    <property type="match status" value="2"/>
</dbReference>
<dbReference type="PANTHER" id="PTHR13131:SF5">
    <property type="entry name" value="CYSTINOSIN"/>
    <property type="match status" value="1"/>
</dbReference>
<dbReference type="AlphaFoldDB" id="A0A3N4LZ48"/>
<feature type="transmembrane region" description="Helical" evidence="7">
    <location>
        <begin position="58"/>
        <end position="78"/>
    </location>
</feature>
<evidence type="ECO:0000256" key="5">
    <source>
        <dbReference type="ARBA" id="ARBA00022989"/>
    </source>
</evidence>
<sequence length="307" mass="34784">MPSQAPRLDIVRPARYTHTYTIANNLYLVSFLCWAFSSYPQPIINFQRKSVTGLSLDYFTINILGHSCYTVSCLAFLYSETVRDQYRRRWGSGVGDPTVRLNDLAFTAHALLWSCFTITQFYWWGYTRLPSQRLSRGMTCLILGSLASIALATGLVIFFPSKDVGSDEPYAGGWEWLDVIYLMGHIKLLISVIKYYPQAHLNYVNKSTRGWSIHKCLMDFIGSIFSLIQLFIDASLTPGGLGSVIGNPLKFLLGWISVVFDIVFGLQHWVFYPAGKGVKFGDERRIVGRDDEEERGLLPDGSRGERE</sequence>
<dbReference type="PANTHER" id="PTHR13131">
    <property type="entry name" value="CYSTINOSIN"/>
    <property type="match status" value="1"/>
</dbReference>
<comment type="subcellular location">
    <subcellularLocation>
        <location evidence="1">Endomembrane system</location>
        <topology evidence="1">Multi-pass membrane protein</topology>
    </subcellularLocation>
</comment>
<evidence type="ECO:0000256" key="1">
    <source>
        <dbReference type="ARBA" id="ARBA00004127"/>
    </source>
</evidence>
<dbReference type="GO" id="GO:0015184">
    <property type="term" value="F:L-cystine transmembrane transporter activity"/>
    <property type="evidence" value="ECO:0007669"/>
    <property type="project" value="TreeGrafter"/>
</dbReference>
<dbReference type="Gene3D" id="1.20.1280.290">
    <property type="match status" value="1"/>
</dbReference>
<evidence type="ECO:0008006" key="10">
    <source>
        <dbReference type="Google" id="ProtNLM"/>
    </source>
</evidence>
<evidence type="ECO:0000256" key="3">
    <source>
        <dbReference type="ARBA" id="ARBA00022692"/>
    </source>
</evidence>
<keyword evidence="5 7" id="KW-1133">Transmembrane helix</keyword>
<keyword evidence="2" id="KW-0813">Transport</keyword>
<feature type="transmembrane region" description="Helical" evidence="7">
    <location>
        <begin position="179"/>
        <end position="196"/>
    </location>
</feature>
<keyword evidence="4" id="KW-0677">Repeat</keyword>
<dbReference type="Proteomes" id="UP000267821">
    <property type="component" value="Unassembled WGS sequence"/>
</dbReference>
<organism evidence="8 9">
    <name type="scientific">Terfezia boudieri ATCC MYA-4762</name>
    <dbReference type="NCBI Taxonomy" id="1051890"/>
    <lineage>
        <taxon>Eukaryota</taxon>
        <taxon>Fungi</taxon>
        <taxon>Dikarya</taxon>
        <taxon>Ascomycota</taxon>
        <taxon>Pezizomycotina</taxon>
        <taxon>Pezizomycetes</taxon>
        <taxon>Pezizales</taxon>
        <taxon>Pezizaceae</taxon>
        <taxon>Terfezia</taxon>
    </lineage>
</organism>
<dbReference type="EMBL" id="ML121547">
    <property type="protein sequence ID" value="RPB23335.1"/>
    <property type="molecule type" value="Genomic_DNA"/>
</dbReference>
<dbReference type="FunCoup" id="A0A3N4LZ48">
    <property type="interactions" value="198"/>
</dbReference>
<dbReference type="InterPro" id="IPR006603">
    <property type="entry name" value="PQ-loop_rpt"/>
</dbReference>
<feature type="transmembrane region" description="Helical" evidence="7">
    <location>
        <begin position="216"/>
        <end position="232"/>
    </location>
</feature>
<dbReference type="GO" id="GO:0000324">
    <property type="term" value="C:fungal-type vacuole"/>
    <property type="evidence" value="ECO:0007669"/>
    <property type="project" value="TreeGrafter"/>
</dbReference>
<gene>
    <name evidence="8" type="ORF">L211DRAFT_787054</name>
</gene>
<reference evidence="8 9" key="1">
    <citation type="journal article" date="2018" name="Nat. Ecol. Evol.">
        <title>Pezizomycetes genomes reveal the molecular basis of ectomycorrhizal truffle lifestyle.</title>
        <authorList>
            <person name="Murat C."/>
            <person name="Payen T."/>
            <person name="Noel B."/>
            <person name="Kuo A."/>
            <person name="Morin E."/>
            <person name="Chen J."/>
            <person name="Kohler A."/>
            <person name="Krizsan K."/>
            <person name="Balestrini R."/>
            <person name="Da Silva C."/>
            <person name="Montanini B."/>
            <person name="Hainaut M."/>
            <person name="Levati E."/>
            <person name="Barry K.W."/>
            <person name="Belfiori B."/>
            <person name="Cichocki N."/>
            <person name="Clum A."/>
            <person name="Dockter R.B."/>
            <person name="Fauchery L."/>
            <person name="Guy J."/>
            <person name="Iotti M."/>
            <person name="Le Tacon F."/>
            <person name="Lindquist E.A."/>
            <person name="Lipzen A."/>
            <person name="Malagnac F."/>
            <person name="Mello A."/>
            <person name="Molinier V."/>
            <person name="Miyauchi S."/>
            <person name="Poulain J."/>
            <person name="Riccioni C."/>
            <person name="Rubini A."/>
            <person name="Sitrit Y."/>
            <person name="Splivallo R."/>
            <person name="Traeger S."/>
            <person name="Wang M."/>
            <person name="Zifcakova L."/>
            <person name="Wipf D."/>
            <person name="Zambonelli A."/>
            <person name="Paolocci F."/>
            <person name="Nowrousian M."/>
            <person name="Ottonello S."/>
            <person name="Baldrian P."/>
            <person name="Spatafora J.W."/>
            <person name="Henrissat B."/>
            <person name="Nagy L.G."/>
            <person name="Aury J.M."/>
            <person name="Wincker P."/>
            <person name="Grigoriev I.V."/>
            <person name="Bonfante P."/>
            <person name="Martin F.M."/>
        </authorList>
    </citation>
    <scope>NUCLEOTIDE SEQUENCE [LARGE SCALE GENOMIC DNA]</scope>
    <source>
        <strain evidence="8 9">ATCC MYA-4762</strain>
    </source>
</reference>
<dbReference type="STRING" id="1051890.A0A3N4LZ48"/>
<accession>A0A3N4LZ48</accession>
<evidence type="ECO:0000256" key="7">
    <source>
        <dbReference type="SAM" id="Phobius"/>
    </source>
</evidence>
<dbReference type="Pfam" id="PF04193">
    <property type="entry name" value="PQ-loop"/>
    <property type="match status" value="2"/>
</dbReference>
<protein>
    <recommendedName>
        <fullName evidence="10">L-cystine transporter-like protein</fullName>
    </recommendedName>
</protein>
<feature type="transmembrane region" description="Helical" evidence="7">
    <location>
        <begin position="138"/>
        <end position="159"/>
    </location>
</feature>
<dbReference type="GO" id="GO:0012505">
    <property type="term" value="C:endomembrane system"/>
    <property type="evidence" value="ECO:0007669"/>
    <property type="project" value="UniProtKB-SubCell"/>
</dbReference>
<evidence type="ECO:0000313" key="9">
    <source>
        <dbReference type="Proteomes" id="UP000267821"/>
    </source>
</evidence>
<evidence type="ECO:0000313" key="8">
    <source>
        <dbReference type="EMBL" id="RPB23335.1"/>
    </source>
</evidence>
<feature type="transmembrane region" description="Helical" evidence="7">
    <location>
        <begin position="252"/>
        <end position="272"/>
    </location>
</feature>
<keyword evidence="3 7" id="KW-0812">Transmembrane</keyword>
<evidence type="ECO:0000256" key="4">
    <source>
        <dbReference type="ARBA" id="ARBA00022737"/>
    </source>
</evidence>
<proteinExistence type="predicted"/>
<dbReference type="InParanoid" id="A0A3N4LZ48"/>
<evidence type="ECO:0000256" key="2">
    <source>
        <dbReference type="ARBA" id="ARBA00022448"/>
    </source>
</evidence>
<keyword evidence="9" id="KW-1185">Reference proteome</keyword>
<dbReference type="GO" id="GO:0005774">
    <property type="term" value="C:vacuolar membrane"/>
    <property type="evidence" value="ECO:0007669"/>
    <property type="project" value="TreeGrafter"/>
</dbReference>
<name>A0A3N4LZ48_9PEZI</name>
<feature type="transmembrane region" description="Helical" evidence="7">
    <location>
        <begin position="20"/>
        <end position="37"/>
    </location>
</feature>